<organism evidence="1 2">
    <name type="scientific">Cordyceps javanica</name>
    <dbReference type="NCBI Taxonomy" id="43265"/>
    <lineage>
        <taxon>Eukaryota</taxon>
        <taxon>Fungi</taxon>
        <taxon>Dikarya</taxon>
        <taxon>Ascomycota</taxon>
        <taxon>Pezizomycotina</taxon>
        <taxon>Sordariomycetes</taxon>
        <taxon>Hypocreomycetidae</taxon>
        <taxon>Hypocreales</taxon>
        <taxon>Cordycipitaceae</taxon>
        <taxon>Cordyceps</taxon>
    </lineage>
</organism>
<protein>
    <submittedName>
        <fullName evidence="1">Uncharacterized protein</fullName>
    </submittedName>
</protein>
<keyword evidence="2" id="KW-1185">Reference proteome</keyword>
<evidence type="ECO:0000313" key="1">
    <source>
        <dbReference type="EMBL" id="TQV90382.1"/>
    </source>
</evidence>
<dbReference type="EMBL" id="SPUK01000028">
    <property type="protein sequence ID" value="TQV90382.1"/>
    <property type="molecule type" value="Genomic_DNA"/>
</dbReference>
<proteinExistence type="predicted"/>
<dbReference type="AlphaFoldDB" id="A0A545ULP1"/>
<evidence type="ECO:0000313" key="2">
    <source>
        <dbReference type="Proteomes" id="UP000315783"/>
    </source>
</evidence>
<sequence>MEERIGVGDWHYIDEEIQLATMEAPLPGDDCSYFDALKVRFQVSSAWADGTWDNVEVCLGLFPCITIAKQPYAGHDETIAIDLNSTFGESLLSARSFLTVSLLTVTGDNRDNNDVDGWGLRGDCNSHGTVLWLRETGQS</sequence>
<comment type="caution">
    <text evidence="1">The sequence shown here is derived from an EMBL/GenBank/DDBJ whole genome shotgun (WGS) entry which is preliminary data.</text>
</comment>
<name>A0A545ULP1_9HYPO</name>
<gene>
    <name evidence="1" type="ORF">IF1G_11018</name>
</gene>
<reference evidence="1 2" key="1">
    <citation type="journal article" date="2019" name="Appl. Microbiol. Biotechnol.">
        <title>Genome sequence of Isaria javanica and comparative genome analysis insights into family S53 peptidase evolution in fungal entomopathogens.</title>
        <authorList>
            <person name="Lin R."/>
            <person name="Zhang X."/>
            <person name="Xin B."/>
            <person name="Zou M."/>
            <person name="Gao Y."/>
            <person name="Qin F."/>
            <person name="Hu Q."/>
            <person name="Xie B."/>
            <person name="Cheng X."/>
        </authorList>
    </citation>
    <scope>NUCLEOTIDE SEQUENCE [LARGE SCALE GENOMIC DNA]</scope>
    <source>
        <strain evidence="1 2">IJ1G</strain>
    </source>
</reference>
<accession>A0A545ULP1</accession>
<dbReference type="Proteomes" id="UP000315783">
    <property type="component" value="Unassembled WGS sequence"/>
</dbReference>